<reference evidence="4" key="1">
    <citation type="journal article" date="2020" name="mSystems">
        <title>Genome- and Community-Level Interaction Insights into Carbon Utilization and Element Cycling Functions of Hydrothermarchaeota in Hydrothermal Sediment.</title>
        <authorList>
            <person name="Zhou Z."/>
            <person name="Liu Y."/>
            <person name="Xu W."/>
            <person name="Pan J."/>
            <person name="Luo Z.H."/>
            <person name="Li M."/>
        </authorList>
    </citation>
    <scope>NUCLEOTIDE SEQUENCE [LARGE SCALE GENOMIC DNA]</scope>
    <source>
        <strain evidence="4">SpSt-769</strain>
    </source>
</reference>
<protein>
    <submittedName>
        <fullName evidence="4">SPOR domain-containing protein</fullName>
    </submittedName>
</protein>
<evidence type="ECO:0000313" key="4">
    <source>
        <dbReference type="EMBL" id="HGH60697.1"/>
    </source>
</evidence>
<keyword evidence="2" id="KW-0472">Membrane</keyword>
<feature type="domain" description="SPOR" evidence="3">
    <location>
        <begin position="163"/>
        <end position="243"/>
    </location>
</feature>
<accession>A0A7C4EWQ9</accession>
<keyword evidence="2" id="KW-1133">Transmembrane helix</keyword>
<dbReference type="InterPro" id="IPR036680">
    <property type="entry name" value="SPOR-like_sf"/>
</dbReference>
<feature type="region of interest" description="Disordered" evidence="1">
    <location>
        <begin position="60"/>
        <end position="85"/>
    </location>
</feature>
<dbReference type="InterPro" id="IPR007730">
    <property type="entry name" value="SPOR-like_dom"/>
</dbReference>
<organism evidence="4">
    <name type="scientific">Desulfomonile tiedjei</name>
    <dbReference type="NCBI Taxonomy" id="2358"/>
    <lineage>
        <taxon>Bacteria</taxon>
        <taxon>Pseudomonadati</taxon>
        <taxon>Thermodesulfobacteriota</taxon>
        <taxon>Desulfomonilia</taxon>
        <taxon>Desulfomonilales</taxon>
        <taxon>Desulfomonilaceae</taxon>
        <taxon>Desulfomonile</taxon>
    </lineage>
</organism>
<evidence type="ECO:0000259" key="3">
    <source>
        <dbReference type="PROSITE" id="PS51724"/>
    </source>
</evidence>
<dbReference type="AlphaFoldDB" id="A0A7C4EWQ9"/>
<dbReference type="SUPFAM" id="SSF110997">
    <property type="entry name" value="Sporulation related repeat"/>
    <property type="match status" value="1"/>
</dbReference>
<dbReference type="GO" id="GO:0042834">
    <property type="term" value="F:peptidoglycan binding"/>
    <property type="evidence" value="ECO:0007669"/>
    <property type="project" value="InterPro"/>
</dbReference>
<feature type="compositionally biased region" description="Polar residues" evidence="1">
    <location>
        <begin position="72"/>
        <end position="81"/>
    </location>
</feature>
<dbReference type="PROSITE" id="PS51724">
    <property type="entry name" value="SPOR"/>
    <property type="match status" value="1"/>
</dbReference>
<evidence type="ECO:0000256" key="2">
    <source>
        <dbReference type="SAM" id="Phobius"/>
    </source>
</evidence>
<feature type="compositionally biased region" description="Basic and acidic residues" evidence="1">
    <location>
        <begin position="105"/>
        <end position="114"/>
    </location>
</feature>
<feature type="transmembrane region" description="Helical" evidence="2">
    <location>
        <begin position="23"/>
        <end position="47"/>
    </location>
</feature>
<keyword evidence="2" id="KW-0812">Transmembrane</keyword>
<evidence type="ECO:0000256" key="1">
    <source>
        <dbReference type="SAM" id="MobiDB-lite"/>
    </source>
</evidence>
<name>A0A7C4EWQ9_9BACT</name>
<dbReference type="EMBL" id="DTGT01000164">
    <property type="protein sequence ID" value="HGH60697.1"/>
    <property type="molecule type" value="Genomic_DNA"/>
</dbReference>
<sequence length="245" mass="25855">MPRGTKGTASANLGEEVKPVKNGWLAVAVVGSILTMLALVGADLYLIRHPAVSVKLFGKSSDAGDQGASAGQEKNSASASRAESCKTAPEMTFYTRLAVPSDAALRPEEKEGLPVDKPGFGDEGADVAKTTAKPHESGSTSDAKLGAAAAHSQSYERSLPEPQKGSPVYTVQVGAFTQPGIAQEWAAKWKARGYEVALKPVARPKTGIIYRLYLGSFSSEKSAEELVRHLKVKEGISAFTLVLRN</sequence>
<gene>
    <name evidence="4" type="ORF">ENV54_05295</name>
</gene>
<feature type="region of interest" description="Disordered" evidence="1">
    <location>
        <begin position="105"/>
        <end position="164"/>
    </location>
</feature>
<proteinExistence type="predicted"/>
<dbReference type="Gene3D" id="3.30.70.1070">
    <property type="entry name" value="Sporulation related repeat"/>
    <property type="match status" value="1"/>
</dbReference>
<dbReference type="Pfam" id="PF05036">
    <property type="entry name" value="SPOR"/>
    <property type="match status" value="1"/>
</dbReference>
<comment type="caution">
    <text evidence="4">The sequence shown here is derived from an EMBL/GenBank/DDBJ whole genome shotgun (WGS) entry which is preliminary data.</text>
</comment>